<dbReference type="EMBL" id="JACCBH010000001">
    <property type="protein sequence ID" value="NYD53968.1"/>
    <property type="molecule type" value="Genomic_DNA"/>
</dbReference>
<feature type="compositionally biased region" description="Basic and acidic residues" evidence="1">
    <location>
        <begin position="173"/>
        <end position="191"/>
    </location>
</feature>
<evidence type="ECO:0000256" key="1">
    <source>
        <dbReference type="SAM" id="MobiDB-lite"/>
    </source>
</evidence>
<gene>
    <name evidence="3" type="ORF">BKA02_001023</name>
</gene>
<feature type="compositionally biased region" description="Low complexity" evidence="1">
    <location>
        <begin position="192"/>
        <end position="201"/>
    </location>
</feature>
<evidence type="ECO:0000313" key="4">
    <source>
        <dbReference type="Proteomes" id="UP000552045"/>
    </source>
</evidence>
<keyword evidence="2" id="KW-0472">Membrane</keyword>
<feature type="compositionally biased region" description="Acidic residues" evidence="1">
    <location>
        <begin position="204"/>
        <end position="223"/>
    </location>
</feature>
<keyword evidence="4" id="KW-1185">Reference proteome</keyword>
<protein>
    <submittedName>
        <fullName evidence="3">Tetratricopeptide (TPR) repeat protein</fullName>
    </submittedName>
</protein>
<dbReference type="SUPFAM" id="SSF48452">
    <property type="entry name" value="TPR-like"/>
    <property type="match status" value="1"/>
</dbReference>
<proteinExistence type="predicted"/>
<keyword evidence="2" id="KW-0812">Transmembrane</keyword>
<accession>A0A7Y9EU27</accession>
<evidence type="ECO:0000313" key="3">
    <source>
        <dbReference type="EMBL" id="NYD53968.1"/>
    </source>
</evidence>
<sequence>MSTDARTAAEALIAANRTRRRIRLWIGIALAPFLLAALLLSGKLLSMYAFAYQSISSYVAGDHSGSIRAAEGLQPFNWFEPYKAPYDLGVGLAASGRLDEAEARFEDALALAHGTEVCAVRINLALVLEWQGDAAVQDGDPVRAQELYGRALVITAETPDECRDDQAQEDSPDPNRDMSDTLDEQQQRLQEKQQQSSQDPSQPDPDEEEPQDQPDQSDLDDLEDRLRQGEQERQQNERDQNDDGSGGTDRPW</sequence>
<dbReference type="AlphaFoldDB" id="A0A7Y9EU27"/>
<evidence type="ECO:0000256" key="2">
    <source>
        <dbReference type="SAM" id="Phobius"/>
    </source>
</evidence>
<reference evidence="3 4" key="1">
    <citation type="submission" date="2020-07" db="EMBL/GenBank/DDBJ databases">
        <title>Sequencing the genomes of 1000 actinobacteria strains.</title>
        <authorList>
            <person name="Klenk H.-P."/>
        </authorList>
    </citation>
    <scope>NUCLEOTIDE SEQUENCE [LARGE SCALE GENOMIC DNA]</scope>
    <source>
        <strain evidence="3 4">DSM 22185</strain>
    </source>
</reference>
<comment type="caution">
    <text evidence="3">The sequence shown here is derived from an EMBL/GenBank/DDBJ whole genome shotgun (WGS) entry which is preliminary data.</text>
</comment>
<keyword evidence="2" id="KW-1133">Transmembrane helix</keyword>
<feature type="transmembrane region" description="Helical" evidence="2">
    <location>
        <begin position="24"/>
        <end position="50"/>
    </location>
</feature>
<name>A0A7Y9EU27_9MICO</name>
<dbReference type="RefSeq" id="WP_179431913.1">
    <property type="nucleotide sequence ID" value="NZ_BAABLC010000001.1"/>
</dbReference>
<dbReference type="Gene3D" id="1.25.40.10">
    <property type="entry name" value="Tetratricopeptide repeat domain"/>
    <property type="match status" value="1"/>
</dbReference>
<dbReference type="InterPro" id="IPR011990">
    <property type="entry name" value="TPR-like_helical_dom_sf"/>
</dbReference>
<feature type="compositionally biased region" description="Basic and acidic residues" evidence="1">
    <location>
        <begin position="224"/>
        <end position="241"/>
    </location>
</feature>
<feature type="region of interest" description="Disordered" evidence="1">
    <location>
        <begin position="156"/>
        <end position="252"/>
    </location>
</feature>
<organism evidence="3 4">
    <name type="scientific">Microbacterium pseudoresistens</name>
    <dbReference type="NCBI Taxonomy" id="640634"/>
    <lineage>
        <taxon>Bacteria</taxon>
        <taxon>Bacillati</taxon>
        <taxon>Actinomycetota</taxon>
        <taxon>Actinomycetes</taxon>
        <taxon>Micrococcales</taxon>
        <taxon>Microbacteriaceae</taxon>
        <taxon>Microbacterium</taxon>
    </lineage>
</organism>
<dbReference type="Proteomes" id="UP000552045">
    <property type="component" value="Unassembled WGS sequence"/>
</dbReference>